<evidence type="ECO:0000256" key="1">
    <source>
        <dbReference type="SAM" id="Coils"/>
    </source>
</evidence>
<dbReference type="EMBL" id="GL380039">
    <property type="protein sequence ID" value="EGT43890.1"/>
    <property type="molecule type" value="Genomic_DNA"/>
</dbReference>
<feature type="coiled-coil region" evidence="1">
    <location>
        <begin position="238"/>
        <end position="307"/>
    </location>
</feature>
<proteinExistence type="predicted"/>
<keyword evidence="4" id="KW-1185">Reference proteome</keyword>
<dbReference type="Proteomes" id="UP000008068">
    <property type="component" value="Unassembled WGS sequence"/>
</dbReference>
<evidence type="ECO:0000313" key="4">
    <source>
        <dbReference type="Proteomes" id="UP000008068"/>
    </source>
</evidence>
<feature type="region of interest" description="Disordered" evidence="2">
    <location>
        <begin position="81"/>
        <end position="127"/>
    </location>
</feature>
<keyword evidence="1" id="KW-0175">Coiled coil</keyword>
<dbReference type="HOGENOM" id="CLU_681932_0_0_1"/>
<protein>
    <submittedName>
        <fullName evidence="3">Uncharacterized protein</fullName>
    </submittedName>
</protein>
<reference evidence="4" key="1">
    <citation type="submission" date="2011-07" db="EMBL/GenBank/DDBJ databases">
        <authorList>
            <consortium name="Caenorhabditis brenneri Sequencing and Analysis Consortium"/>
            <person name="Wilson R.K."/>
        </authorList>
    </citation>
    <scope>NUCLEOTIDE SEQUENCE [LARGE SCALE GENOMIC DNA]</scope>
    <source>
        <strain evidence="4">PB2801</strain>
    </source>
</reference>
<organism evidence="4">
    <name type="scientific">Caenorhabditis brenneri</name>
    <name type="common">Nematode worm</name>
    <dbReference type="NCBI Taxonomy" id="135651"/>
    <lineage>
        <taxon>Eukaryota</taxon>
        <taxon>Metazoa</taxon>
        <taxon>Ecdysozoa</taxon>
        <taxon>Nematoda</taxon>
        <taxon>Chromadorea</taxon>
        <taxon>Rhabditida</taxon>
        <taxon>Rhabditina</taxon>
        <taxon>Rhabditomorpha</taxon>
        <taxon>Rhabditoidea</taxon>
        <taxon>Rhabditidae</taxon>
        <taxon>Peloderinae</taxon>
        <taxon>Caenorhabditis</taxon>
    </lineage>
</organism>
<feature type="compositionally biased region" description="Acidic residues" evidence="2">
    <location>
        <begin position="114"/>
        <end position="123"/>
    </location>
</feature>
<dbReference type="InParanoid" id="G0P3B6"/>
<feature type="region of interest" description="Disordered" evidence="2">
    <location>
        <begin position="371"/>
        <end position="404"/>
    </location>
</feature>
<feature type="coiled-coil region" evidence="1">
    <location>
        <begin position="129"/>
        <end position="209"/>
    </location>
</feature>
<name>G0P3B6_CAEBE</name>
<feature type="compositionally biased region" description="Basic and acidic residues" evidence="2">
    <location>
        <begin position="371"/>
        <end position="397"/>
    </location>
</feature>
<dbReference type="AlphaFoldDB" id="G0P3B6"/>
<evidence type="ECO:0000256" key="2">
    <source>
        <dbReference type="SAM" id="MobiDB-lite"/>
    </source>
</evidence>
<accession>G0P3B6</accession>
<feature type="compositionally biased region" description="Basic and acidic residues" evidence="2">
    <location>
        <begin position="81"/>
        <end position="96"/>
    </location>
</feature>
<evidence type="ECO:0000313" key="3">
    <source>
        <dbReference type="EMBL" id="EGT43890.1"/>
    </source>
</evidence>
<sequence length="404" mass="45253">MSNQLEQQPPQPPTIHRKVTLEEHLFWALHPETRHLREEGTVPSNGDQATPEQVGFMVQWGRQLFNSFREVLAQHGIDADHLGTRPLDYENQRRGPQEGGEGQSSQTSQNEPDGREEDGDEATPEPGALRQLEADCRRHLAKIKSLRNAANVRHEEFCDLQRTNEELCQINKSLERELARTKKLISPDVAAADEETRNLREQLNKALRSNDLLSYQLTLELAPGRPDDFKARRDAASIKSLTNLLDASRRETEDLRKQLEASDGLARVADSEARRAAASIQSLTNRLDASCQETEDLRQKLEAAEGNVRINDSEASRDSEQRVATATAKAAGILAAATAKAAEIVAAATVKAAQLEDTALLEAEEVVAKARRENRSEAQQRRGKKEMQKLETNLPRELRKRQHK</sequence>
<gene>
    <name evidence="3" type="ORF">CAEBREN_21144</name>
</gene>